<name>A0A8S1SC18_PAROT</name>
<dbReference type="NCBIfam" id="TIGR00231">
    <property type="entry name" value="small_GTP"/>
    <property type="match status" value="1"/>
</dbReference>
<dbReference type="InterPro" id="IPR050227">
    <property type="entry name" value="Rab"/>
</dbReference>
<dbReference type="EMBL" id="CAJJDP010000006">
    <property type="protein sequence ID" value="CAD8136669.1"/>
    <property type="molecule type" value="Genomic_DNA"/>
</dbReference>
<dbReference type="GO" id="GO:0005525">
    <property type="term" value="F:GTP binding"/>
    <property type="evidence" value="ECO:0007669"/>
    <property type="project" value="UniProtKB-KW"/>
</dbReference>
<dbReference type="PANTHER" id="PTHR47977">
    <property type="entry name" value="RAS-RELATED PROTEIN RAB"/>
    <property type="match status" value="1"/>
</dbReference>
<dbReference type="CDD" id="cd00154">
    <property type="entry name" value="Rab"/>
    <property type="match status" value="1"/>
</dbReference>
<keyword evidence="1" id="KW-0547">Nucleotide-binding</keyword>
<dbReference type="SMART" id="SM00173">
    <property type="entry name" value="RAS"/>
    <property type="match status" value="1"/>
</dbReference>
<proteinExistence type="predicted"/>
<protein>
    <submittedName>
        <fullName evidence="3">Uncharacterized protein</fullName>
    </submittedName>
</protein>
<dbReference type="InterPro" id="IPR001806">
    <property type="entry name" value="Small_GTPase"/>
</dbReference>
<evidence type="ECO:0000256" key="2">
    <source>
        <dbReference type="ARBA" id="ARBA00023134"/>
    </source>
</evidence>
<dbReference type="Pfam" id="PF00071">
    <property type="entry name" value="Ras"/>
    <property type="match status" value="1"/>
</dbReference>
<dbReference type="GO" id="GO:0003924">
    <property type="term" value="F:GTPase activity"/>
    <property type="evidence" value="ECO:0007669"/>
    <property type="project" value="InterPro"/>
</dbReference>
<evidence type="ECO:0000313" key="4">
    <source>
        <dbReference type="Proteomes" id="UP000683925"/>
    </source>
</evidence>
<dbReference type="Proteomes" id="UP000683925">
    <property type="component" value="Unassembled WGS sequence"/>
</dbReference>
<keyword evidence="4" id="KW-1185">Reference proteome</keyword>
<organism evidence="3 4">
    <name type="scientific">Paramecium octaurelia</name>
    <dbReference type="NCBI Taxonomy" id="43137"/>
    <lineage>
        <taxon>Eukaryota</taxon>
        <taxon>Sar</taxon>
        <taxon>Alveolata</taxon>
        <taxon>Ciliophora</taxon>
        <taxon>Intramacronucleata</taxon>
        <taxon>Oligohymenophorea</taxon>
        <taxon>Peniculida</taxon>
        <taxon>Parameciidae</taxon>
        <taxon>Paramecium</taxon>
    </lineage>
</organism>
<dbReference type="AlphaFoldDB" id="A0A8S1SC18"/>
<reference evidence="3" key="1">
    <citation type="submission" date="2021-01" db="EMBL/GenBank/DDBJ databases">
        <authorList>
            <consortium name="Genoscope - CEA"/>
            <person name="William W."/>
        </authorList>
    </citation>
    <scope>NUCLEOTIDE SEQUENCE</scope>
</reference>
<dbReference type="SMART" id="SM00174">
    <property type="entry name" value="RHO"/>
    <property type="match status" value="1"/>
</dbReference>
<dbReference type="OMA" id="TIGINYC"/>
<accession>A0A8S1SC18</accession>
<sequence length="180" mass="20803">MKSFKIYIVGESNSGKSSILSVLQNKPFTFNIAQTIGINYCRYQKNGQIYEIYDTSGLAQFEQLTINSMKNANLIILCFDISSKDAFRDVEKWLNIIQNSAQATPTVLVGNKTDKILQKKNRQIEELIQNYALYYTSARSPQTVKEMFNTVFESYRLLHDRVEIISKKKDSKGWNWLCLC</sequence>
<evidence type="ECO:0000256" key="1">
    <source>
        <dbReference type="ARBA" id="ARBA00022741"/>
    </source>
</evidence>
<dbReference type="OrthoDB" id="8830751at2759"/>
<dbReference type="PROSITE" id="PS51419">
    <property type="entry name" value="RAB"/>
    <property type="match status" value="1"/>
</dbReference>
<evidence type="ECO:0000313" key="3">
    <source>
        <dbReference type="EMBL" id="CAD8136669.1"/>
    </source>
</evidence>
<comment type="caution">
    <text evidence="3">The sequence shown here is derived from an EMBL/GenBank/DDBJ whole genome shotgun (WGS) entry which is preliminary data.</text>
</comment>
<dbReference type="SMART" id="SM00175">
    <property type="entry name" value="RAB"/>
    <property type="match status" value="1"/>
</dbReference>
<keyword evidence="2" id="KW-0342">GTP-binding</keyword>
<dbReference type="InterPro" id="IPR005225">
    <property type="entry name" value="Small_GTP-bd"/>
</dbReference>
<gene>
    <name evidence="3" type="ORF">POCTA_138.1.T0070507</name>
</gene>